<dbReference type="RefSeq" id="XP_012572573.1">
    <property type="nucleotide sequence ID" value="XM_012717119.2"/>
</dbReference>
<evidence type="ECO:0000256" key="9">
    <source>
        <dbReference type="ARBA" id="ARBA00067060"/>
    </source>
</evidence>
<keyword evidence="6" id="KW-0456">Lyase</keyword>
<dbReference type="GO" id="GO:0034768">
    <property type="term" value="F:(E)-beta-ocimene synthase activity"/>
    <property type="evidence" value="ECO:0007669"/>
    <property type="project" value="UniProtKB-EC"/>
</dbReference>
<feature type="domain" description="Terpene synthase N-terminal" evidence="12">
    <location>
        <begin position="24"/>
        <end position="202"/>
    </location>
</feature>
<dbReference type="STRING" id="3827.A0A1S3E9S6"/>
<comment type="catalytic activity">
    <reaction evidence="8">
        <text>(2E)-geranyl diphosphate = tricyclene + diphosphate</text>
        <dbReference type="Rhea" id="RHEA:32687"/>
        <dbReference type="ChEBI" id="CHEBI:33019"/>
        <dbReference type="ChEBI" id="CHEBI:58057"/>
        <dbReference type="ChEBI" id="CHEBI:64266"/>
        <dbReference type="EC" id="4.2.3.105"/>
    </reaction>
</comment>
<keyword evidence="14" id="KW-1185">Reference proteome</keyword>
<dbReference type="Proteomes" id="UP000087171">
    <property type="component" value="Chromosome Ca1"/>
</dbReference>
<reference evidence="15 16" key="2">
    <citation type="submission" date="2025-04" db="UniProtKB">
        <authorList>
            <consortium name="RefSeq"/>
        </authorList>
    </citation>
    <scope>IDENTIFICATION</scope>
    <source>
        <tissue evidence="15 16">Etiolated seedlings</tissue>
    </source>
</reference>
<evidence type="ECO:0000313" key="14">
    <source>
        <dbReference type="Proteomes" id="UP000087171"/>
    </source>
</evidence>
<evidence type="ECO:0000313" key="16">
    <source>
        <dbReference type="RefSeq" id="XP_012572575.1"/>
    </source>
</evidence>
<dbReference type="GO" id="GO:0000287">
    <property type="term" value="F:magnesium ion binding"/>
    <property type="evidence" value="ECO:0007669"/>
    <property type="project" value="InterPro"/>
</dbReference>
<dbReference type="FunFam" id="1.10.600.10:FF:000007">
    <property type="entry name" value="Isoprene synthase, chloroplastic"/>
    <property type="match status" value="1"/>
</dbReference>
<evidence type="ECO:0000259" key="12">
    <source>
        <dbReference type="Pfam" id="PF01397"/>
    </source>
</evidence>
<dbReference type="eggNOG" id="ENOG502QUCN">
    <property type="taxonomic scope" value="Eukaryota"/>
</dbReference>
<evidence type="ECO:0000256" key="3">
    <source>
        <dbReference type="ARBA" id="ARBA00022723"/>
    </source>
</evidence>
<dbReference type="OrthoDB" id="1877784at2759"/>
<accession>A0A1S3E9S6</accession>
<keyword evidence="5" id="KW-0460">Magnesium</keyword>
<dbReference type="RefSeq" id="XP_012572576.1">
    <property type="nucleotide sequence ID" value="XM_012717122.2"/>
</dbReference>
<dbReference type="GO" id="GO:0080027">
    <property type="term" value="P:response to herbivore"/>
    <property type="evidence" value="ECO:0007669"/>
    <property type="project" value="UniProtKB-ARBA"/>
</dbReference>
<dbReference type="Pfam" id="PF01397">
    <property type="entry name" value="Terpene_synth"/>
    <property type="match status" value="1"/>
</dbReference>
<dbReference type="SFLD" id="SFLDG01019">
    <property type="entry name" value="Terpene_Cyclase_Like_1_C_Termi"/>
    <property type="match status" value="1"/>
</dbReference>
<comment type="cofactor">
    <cofactor evidence="1">
        <name>Mg(2+)</name>
        <dbReference type="ChEBI" id="CHEBI:18420"/>
    </cofactor>
</comment>
<evidence type="ECO:0000256" key="5">
    <source>
        <dbReference type="ARBA" id="ARBA00022842"/>
    </source>
</evidence>
<evidence type="ECO:0000313" key="15">
    <source>
        <dbReference type="RefSeq" id="XP_012572573.1"/>
    </source>
</evidence>
<proteinExistence type="predicted"/>
<dbReference type="GO" id="GO:0009611">
    <property type="term" value="P:response to wounding"/>
    <property type="evidence" value="ECO:0007669"/>
    <property type="project" value="UniProtKB-ARBA"/>
</dbReference>
<evidence type="ECO:0000256" key="7">
    <source>
        <dbReference type="ARBA" id="ARBA00050824"/>
    </source>
</evidence>
<evidence type="ECO:0000259" key="13">
    <source>
        <dbReference type="Pfam" id="PF03936"/>
    </source>
</evidence>
<evidence type="ECO:0000256" key="11">
    <source>
        <dbReference type="ARBA" id="ARBA00079290"/>
    </source>
</evidence>
<dbReference type="InterPro" id="IPR001906">
    <property type="entry name" value="Terpene_synth_N"/>
</dbReference>
<dbReference type="PANTHER" id="PTHR31225">
    <property type="entry name" value="OS04G0344100 PROTEIN-RELATED"/>
    <property type="match status" value="1"/>
</dbReference>
<dbReference type="Pfam" id="PF03936">
    <property type="entry name" value="Terpene_synth_C"/>
    <property type="match status" value="1"/>
</dbReference>
<dbReference type="RefSeq" id="XP_012572575.1">
    <property type="nucleotide sequence ID" value="XM_012717121.2"/>
</dbReference>
<dbReference type="GO" id="GO:0006952">
    <property type="term" value="P:defense response"/>
    <property type="evidence" value="ECO:0007669"/>
    <property type="project" value="UniProtKB-KW"/>
</dbReference>
<evidence type="ECO:0000256" key="4">
    <source>
        <dbReference type="ARBA" id="ARBA00022821"/>
    </source>
</evidence>
<dbReference type="GO" id="GO:0102701">
    <property type="term" value="F:tricyclene synthase activity"/>
    <property type="evidence" value="ECO:0007669"/>
    <property type="project" value="UniProtKB-EC"/>
</dbReference>
<dbReference type="InterPro" id="IPR008949">
    <property type="entry name" value="Isoprenoid_synthase_dom_sf"/>
</dbReference>
<reference evidence="14" key="1">
    <citation type="journal article" date="2013" name="Nat. Biotechnol.">
        <title>Draft genome sequence of chickpea (Cicer arietinum) provides a resource for trait improvement.</title>
        <authorList>
            <person name="Varshney R.K."/>
            <person name="Song C."/>
            <person name="Saxena R.K."/>
            <person name="Azam S."/>
            <person name="Yu S."/>
            <person name="Sharpe A.G."/>
            <person name="Cannon S."/>
            <person name="Baek J."/>
            <person name="Rosen B.D."/>
            <person name="Tar'an B."/>
            <person name="Millan T."/>
            <person name="Zhang X."/>
            <person name="Ramsay L.D."/>
            <person name="Iwata A."/>
            <person name="Wang Y."/>
            <person name="Nelson W."/>
            <person name="Farmer A.D."/>
            <person name="Gaur P.M."/>
            <person name="Soderlund C."/>
            <person name="Penmetsa R.V."/>
            <person name="Xu C."/>
            <person name="Bharti A.K."/>
            <person name="He W."/>
            <person name="Winter P."/>
            <person name="Zhao S."/>
            <person name="Hane J.K."/>
            <person name="Carrasquilla-Garcia N."/>
            <person name="Condie J.A."/>
            <person name="Upadhyaya H.D."/>
            <person name="Luo M.C."/>
            <person name="Thudi M."/>
            <person name="Gowda C.L."/>
            <person name="Singh N.P."/>
            <person name="Lichtenzveig J."/>
            <person name="Gali K.K."/>
            <person name="Rubio J."/>
            <person name="Nadarajan N."/>
            <person name="Dolezel J."/>
            <person name="Bansal K.C."/>
            <person name="Xu X."/>
            <person name="Edwards D."/>
            <person name="Zhang G."/>
            <person name="Kahl G."/>
            <person name="Gil J."/>
            <person name="Singh K.B."/>
            <person name="Datta S.K."/>
            <person name="Jackson S.A."/>
            <person name="Wang J."/>
            <person name="Cook D.R."/>
        </authorList>
    </citation>
    <scope>NUCLEOTIDE SEQUENCE [LARGE SCALE GENOMIC DNA]</scope>
    <source>
        <strain evidence="14">cv. CDC Frontier</strain>
    </source>
</reference>
<dbReference type="Gene3D" id="1.10.600.10">
    <property type="entry name" value="Farnesyl Diphosphate Synthase"/>
    <property type="match status" value="1"/>
</dbReference>
<comment type="catalytic activity">
    <reaction evidence="7">
        <text>(2E)-geranyl diphosphate = (E)-beta-ocimene + diphosphate</text>
        <dbReference type="Rhea" id="RHEA:32691"/>
        <dbReference type="ChEBI" id="CHEBI:33019"/>
        <dbReference type="ChEBI" id="CHEBI:58057"/>
        <dbReference type="ChEBI" id="CHEBI:64280"/>
        <dbReference type="EC" id="4.2.3.106"/>
    </reaction>
</comment>
<dbReference type="InterPro" id="IPR044814">
    <property type="entry name" value="Terpene_cyclase_plant_C1"/>
</dbReference>
<dbReference type="GeneID" id="101492126"/>
<dbReference type="SFLD" id="SFLDS00005">
    <property type="entry name" value="Isoprenoid_Synthase_Type_I"/>
    <property type="match status" value="1"/>
</dbReference>
<organism evidence="14 16">
    <name type="scientific">Cicer arietinum</name>
    <name type="common">Chickpea</name>
    <name type="synonym">Garbanzo</name>
    <dbReference type="NCBI Taxonomy" id="3827"/>
    <lineage>
        <taxon>Eukaryota</taxon>
        <taxon>Viridiplantae</taxon>
        <taxon>Streptophyta</taxon>
        <taxon>Embryophyta</taxon>
        <taxon>Tracheophyta</taxon>
        <taxon>Spermatophyta</taxon>
        <taxon>Magnoliopsida</taxon>
        <taxon>eudicotyledons</taxon>
        <taxon>Gunneridae</taxon>
        <taxon>Pentapetalae</taxon>
        <taxon>rosids</taxon>
        <taxon>fabids</taxon>
        <taxon>Fabales</taxon>
        <taxon>Fabaceae</taxon>
        <taxon>Papilionoideae</taxon>
        <taxon>50 kb inversion clade</taxon>
        <taxon>NPAAA clade</taxon>
        <taxon>Hologalegina</taxon>
        <taxon>IRL clade</taxon>
        <taxon>Cicereae</taxon>
        <taxon>Cicer</taxon>
    </lineage>
</organism>
<keyword evidence="4" id="KW-0611">Plant defense</keyword>
<evidence type="ECO:0000256" key="2">
    <source>
        <dbReference type="ARBA" id="ARBA00004470"/>
    </source>
</evidence>
<dbReference type="GO" id="GO:0009570">
    <property type="term" value="C:chloroplast stroma"/>
    <property type="evidence" value="ECO:0007669"/>
    <property type="project" value="UniProtKB-SubCell"/>
</dbReference>
<evidence type="ECO:0000256" key="10">
    <source>
        <dbReference type="ARBA" id="ARBA00067061"/>
    </source>
</evidence>
<dbReference type="InterPro" id="IPR008930">
    <property type="entry name" value="Terpenoid_cyclase/PrenylTrfase"/>
</dbReference>
<dbReference type="EC" id="4.2.3.105" evidence="10"/>
<keyword evidence="3" id="KW-0479">Metal-binding</keyword>
<name>A0A1S3E9S6_CICAR</name>
<feature type="domain" description="Terpene synthase metal-binding" evidence="13">
    <location>
        <begin position="259"/>
        <end position="497"/>
    </location>
</feature>
<dbReference type="KEGG" id="cam:101492126"/>
<gene>
    <name evidence="15 16 17" type="primary">LOC101492126</name>
</gene>
<protein>
    <recommendedName>
        <fullName evidence="11">(E)-beta-ocimene synthase</fullName>
        <ecNumber evidence="10">4.2.3.105</ecNumber>
        <ecNumber evidence="9">4.2.3.106</ecNumber>
    </recommendedName>
</protein>
<dbReference type="Gene3D" id="1.50.10.130">
    <property type="entry name" value="Terpene synthase, N-terminal domain"/>
    <property type="match status" value="1"/>
</dbReference>
<dbReference type="CDD" id="cd00684">
    <property type="entry name" value="Terpene_cyclase_plant_C1"/>
    <property type="match status" value="1"/>
</dbReference>
<sequence length="553" mass="64186">MSLAPPTHAVPDNTRPRVNFRPSIWGDVFLQYDSQSPEINDNMKKQVQMQKEEVRKSFQSSSSDISQQLNFIDSLQRLGVSYHFEREIDESLQQIHNTLTNNKVIIEEGSLHFLALAFRLLRQKGHHISTDIFKSFKNNLGNFDENVAKDVQGMWSLYEAAQLKIHGEDLLDEARDFTHAHLNSMIKNQLSSFLYAQISQCLKKPLYKGVPRLETRCYMSSYEEDPSHNKVLLNFAKIDFNMLQKMHQQELASITKWWKKLNFATKVPYARDRVVEAYFWPLAMSYEPNYSIARRLVGKLIACISLLDDTYDAYATIEELELFTRAIQRWDISLIQSLPECMKVVFNTIVGLWDEIEMSLVESGKSYLVVEYIKPAFYKLARSYFVESKWCNEGYIPTYDEYKANGIMSSTCPLQIIVFLGLGEFSNKELLDWIFSDPIIVVAVSVVGRLTDDISSHKFEQQRVHVASSVECCMKQYNMSQEEAYKLINKDILDFWMDINEECLKLDSIPRPVLDCILNVARVTEFTYDNFEDKYTNGELLKEYVVALLIDPI</sequence>
<dbReference type="InterPro" id="IPR005630">
    <property type="entry name" value="Terpene_synthase_metal-bd"/>
</dbReference>
<evidence type="ECO:0000313" key="17">
    <source>
        <dbReference type="RefSeq" id="XP_012572576.1"/>
    </source>
</evidence>
<dbReference type="InterPro" id="IPR050148">
    <property type="entry name" value="Terpene_synthase-like"/>
</dbReference>
<dbReference type="AlphaFoldDB" id="A0A1S3E9S6"/>
<dbReference type="EC" id="4.2.3.106" evidence="9"/>
<dbReference type="InterPro" id="IPR036965">
    <property type="entry name" value="Terpene_synth_N_sf"/>
</dbReference>
<comment type="subcellular location">
    <subcellularLocation>
        <location evidence="2">Plastid</location>
        <location evidence="2">Chloroplast stroma</location>
    </subcellularLocation>
</comment>
<dbReference type="PANTHER" id="PTHR31225:SF241">
    <property type="entry name" value="TERPENE SYNTHASE FAMILY, METAL-BINDING DOMAIN PROTEIN"/>
    <property type="match status" value="1"/>
</dbReference>
<dbReference type="PaxDb" id="3827-XP_004487631.1"/>
<dbReference type="GO" id="GO:0016102">
    <property type="term" value="P:diterpenoid biosynthetic process"/>
    <property type="evidence" value="ECO:0007669"/>
    <property type="project" value="InterPro"/>
</dbReference>
<dbReference type="SUPFAM" id="SSF48239">
    <property type="entry name" value="Terpenoid cyclases/Protein prenyltransferases"/>
    <property type="match status" value="1"/>
</dbReference>
<dbReference type="GO" id="GO:0010333">
    <property type="term" value="F:terpene synthase activity"/>
    <property type="evidence" value="ECO:0007669"/>
    <property type="project" value="InterPro"/>
</dbReference>
<evidence type="ECO:0000256" key="8">
    <source>
        <dbReference type="ARBA" id="ARBA00052932"/>
    </source>
</evidence>
<evidence type="ECO:0000256" key="1">
    <source>
        <dbReference type="ARBA" id="ARBA00001946"/>
    </source>
</evidence>
<dbReference type="SUPFAM" id="SSF48576">
    <property type="entry name" value="Terpenoid synthases"/>
    <property type="match status" value="1"/>
</dbReference>
<dbReference type="InterPro" id="IPR034741">
    <property type="entry name" value="Terpene_cyclase-like_1_C"/>
</dbReference>
<evidence type="ECO:0000256" key="6">
    <source>
        <dbReference type="ARBA" id="ARBA00023239"/>
    </source>
</evidence>
<dbReference type="FunFam" id="1.50.10.130:FF:000001">
    <property type="entry name" value="Isoprene synthase, chloroplastic"/>
    <property type="match status" value="1"/>
</dbReference>